<dbReference type="SUPFAM" id="SSF52833">
    <property type="entry name" value="Thioredoxin-like"/>
    <property type="match status" value="1"/>
</dbReference>
<evidence type="ECO:0000256" key="3">
    <source>
        <dbReference type="ARBA" id="ARBA00023157"/>
    </source>
</evidence>
<evidence type="ECO:0000256" key="2">
    <source>
        <dbReference type="ARBA" id="ARBA00022748"/>
    </source>
</evidence>
<dbReference type="Proteomes" id="UP000292424">
    <property type="component" value="Chromosome"/>
</dbReference>
<organism evidence="6 7">
    <name type="scientific">Rhizosphaericola mali</name>
    <dbReference type="NCBI Taxonomy" id="2545455"/>
    <lineage>
        <taxon>Bacteria</taxon>
        <taxon>Pseudomonadati</taxon>
        <taxon>Bacteroidota</taxon>
        <taxon>Chitinophagia</taxon>
        <taxon>Chitinophagales</taxon>
        <taxon>Chitinophagaceae</taxon>
        <taxon>Rhizosphaericola</taxon>
    </lineage>
</organism>
<dbReference type="KEGG" id="arac:E0W69_007815"/>
<dbReference type="RefSeq" id="WP_131329469.1">
    <property type="nucleotide sequence ID" value="NZ_CP044016.1"/>
</dbReference>
<name>A0A5P2G484_9BACT</name>
<dbReference type="Pfam" id="PF14289">
    <property type="entry name" value="DUF4369"/>
    <property type="match status" value="1"/>
</dbReference>
<dbReference type="PROSITE" id="PS00194">
    <property type="entry name" value="THIOREDOXIN_1"/>
    <property type="match status" value="1"/>
</dbReference>
<comment type="subcellular location">
    <subcellularLocation>
        <location evidence="1">Cell envelope</location>
    </subcellularLocation>
</comment>
<feature type="domain" description="Thioredoxin" evidence="5">
    <location>
        <begin position="228"/>
        <end position="365"/>
    </location>
</feature>
<reference evidence="6 7" key="1">
    <citation type="submission" date="2019-09" db="EMBL/GenBank/DDBJ databases">
        <title>Complete genome sequence of Arachidicoccus sp. B3-10 isolated from apple orchard soil.</title>
        <authorList>
            <person name="Kim H.S."/>
            <person name="Han K.-I."/>
            <person name="Suh M.K."/>
            <person name="Lee K.C."/>
            <person name="Eom M.K."/>
            <person name="Kim J.-S."/>
            <person name="Kang S.W."/>
            <person name="Sin Y."/>
            <person name="Lee J.-S."/>
        </authorList>
    </citation>
    <scope>NUCLEOTIDE SEQUENCE [LARGE SCALE GENOMIC DNA]</scope>
    <source>
        <strain evidence="6 7">B3-10</strain>
    </source>
</reference>
<keyword evidence="4" id="KW-0676">Redox-active center</keyword>
<evidence type="ECO:0000313" key="7">
    <source>
        <dbReference type="Proteomes" id="UP000292424"/>
    </source>
</evidence>
<dbReference type="AlphaFoldDB" id="A0A5P2G484"/>
<dbReference type="OrthoDB" id="750178at2"/>
<dbReference type="GO" id="GO:0016491">
    <property type="term" value="F:oxidoreductase activity"/>
    <property type="evidence" value="ECO:0007669"/>
    <property type="project" value="InterPro"/>
</dbReference>
<evidence type="ECO:0000256" key="4">
    <source>
        <dbReference type="ARBA" id="ARBA00023284"/>
    </source>
</evidence>
<proteinExistence type="predicted"/>
<dbReference type="InterPro" id="IPR013766">
    <property type="entry name" value="Thioredoxin_domain"/>
</dbReference>
<gene>
    <name evidence="6" type="ORF">E0W69_007815</name>
</gene>
<dbReference type="InterPro" id="IPR050553">
    <property type="entry name" value="Thioredoxin_ResA/DsbE_sf"/>
</dbReference>
<dbReference type="GO" id="GO:0030313">
    <property type="term" value="C:cell envelope"/>
    <property type="evidence" value="ECO:0007669"/>
    <property type="project" value="UniProtKB-SubCell"/>
</dbReference>
<evidence type="ECO:0000259" key="5">
    <source>
        <dbReference type="PROSITE" id="PS51352"/>
    </source>
</evidence>
<dbReference type="GO" id="GO:0017004">
    <property type="term" value="P:cytochrome complex assembly"/>
    <property type="evidence" value="ECO:0007669"/>
    <property type="project" value="UniProtKB-KW"/>
</dbReference>
<dbReference type="InterPro" id="IPR025380">
    <property type="entry name" value="DUF4369"/>
</dbReference>
<sequence length="365" mass="42055">MKHYKLKVIGIVAMLLSSIILIRKIDAQRYPLGVLTGQLNGKNGTIIKFNYNYHGKEFMDSVILKDNYFVFKIRLPEPLLCTLSNNENKQIKIFIAQNNRISINGEVSKFVNINIANATENALYENFKSKELILSNNYRENFKISKLSLKDTTTESYHKYRNQIDSLALQFIKKHNNSVASTLIILDNYVINPNRKKASYFYQLLSEKNKKSEYGLKIKAYIEAVKNIAVGKIAPDFTLSDTNGNLIHLKNYRGKYVFLDFWASWCGPCRQSHPLMKELFKKYGIKNISFISVSMDVSKSSWINAIRTDKLDWIQLNDSLSMNGYVAETYGIRSLPFNVFINKEGKIIATKLRDSVLVNFINDLF</sequence>
<keyword evidence="3" id="KW-1015">Disulfide bond</keyword>
<protein>
    <submittedName>
        <fullName evidence="6">AhpC/TSA family protein</fullName>
    </submittedName>
</protein>
<dbReference type="GO" id="GO:0016209">
    <property type="term" value="F:antioxidant activity"/>
    <property type="evidence" value="ECO:0007669"/>
    <property type="project" value="InterPro"/>
</dbReference>
<keyword evidence="7" id="KW-1185">Reference proteome</keyword>
<dbReference type="InterPro" id="IPR000866">
    <property type="entry name" value="AhpC/TSA"/>
</dbReference>
<evidence type="ECO:0000313" key="6">
    <source>
        <dbReference type="EMBL" id="QES88570.1"/>
    </source>
</evidence>
<evidence type="ECO:0000256" key="1">
    <source>
        <dbReference type="ARBA" id="ARBA00004196"/>
    </source>
</evidence>
<dbReference type="PANTHER" id="PTHR42852">
    <property type="entry name" value="THIOL:DISULFIDE INTERCHANGE PROTEIN DSBE"/>
    <property type="match status" value="1"/>
</dbReference>
<dbReference type="InterPro" id="IPR036249">
    <property type="entry name" value="Thioredoxin-like_sf"/>
</dbReference>
<dbReference type="PANTHER" id="PTHR42852:SF6">
    <property type="entry name" value="THIOL:DISULFIDE INTERCHANGE PROTEIN DSBE"/>
    <property type="match status" value="1"/>
</dbReference>
<dbReference type="PROSITE" id="PS51352">
    <property type="entry name" value="THIOREDOXIN_2"/>
    <property type="match status" value="1"/>
</dbReference>
<dbReference type="Pfam" id="PF00578">
    <property type="entry name" value="AhpC-TSA"/>
    <property type="match status" value="1"/>
</dbReference>
<dbReference type="EMBL" id="CP044016">
    <property type="protein sequence ID" value="QES88570.1"/>
    <property type="molecule type" value="Genomic_DNA"/>
</dbReference>
<keyword evidence="2" id="KW-0201">Cytochrome c-type biogenesis</keyword>
<dbReference type="Gene3D" id="3.40.30.10">
    <property type="entry name" value="Glutaredoxin"/>
    <property type="match status" value="1"/>
</dbReference>
<accession>A0A5P2G484</accession>
<dbReference type="CDD" id="cd02966">
    <property type="entry name" value="TlpA_like_family"/>
    <property type="match status" value="1"/>
</dbReference>
<dbReference type="InterPro" id="IPR017937">
    <property type="entry name" value="Thioredoxin_CS"/>
</dbReference>